<evidence type="ECO:0000256" key="4">
    <source>
        <dbReference type="ARBA" id="ARBA00023125"/>
    </source>
</evidence>
<dbReference type="GO" id="GO:0046914">
    <property type="term" value="F:transition metal ion binding"/>
    <property type="evidence" value="ECO:0007669"/>
    <property type="project" value="InterPro"/>
</dbReference>
<dbReference type="GO" id="GO:0003700">
    <property type="term" value="F:DNA-binding transcription factor activity"/>
    <property type="evidence" value="ECO:0007669"/>
    <property type="project" value="InterPro"/>
</dbReference>
<evidence type="ECO:0000259" key="7">
    <source>
        <dbReference type="PROSITE" id="PS50944"/>
    </source>
</evidence>
<dbReference type="Pfam" id="PF02742">
    <property type="entry name" value="Fe_dep_repr_C"/>
    <property type="match status" value="1"/>
</dbReference>
<dbReference type="Gene3D" id="1.10.60.10">
    <property type="entry name" value="Iron dependent repressor, metal binding and dimerisation domain"/>
    <property type="match status" value="1"/>
</dbReference>
<dbReference type="EMBL" id="NFJD01000001">
    <property type="protein sequence ID" value="OUO57308.1"/>
    <property type="molecule type" value="Genomic_DNA"/>
</dbReference>
<organism evidence="8 9">
    <name type="scientific">Candidatus Avelusimicrobium gallicola</name>
    <dbReference type="NCBI Taxonomy" id="2562704"/>
    <lineage>
        <taxon>Bacteria</taxon>
        <taxon>Pseudomonadati</taxon>
        <taxon>Elusimicrobiota</taxon>
        <taxon>Elusimicrobia</taxon>
        <taxon>Elusimicrobiales</taxon>
        <taxon>Elusimicrobiaceae</taxon>
        <taxon>Candidatus Avelusimicrobium</taxon>
    </lineage>
</organism>
<dbReference type="Proteomes" id="UP000196368">
    <property type="component" value="Unassembled WGS sequence"/>
</dbReference>
<dbReference type="PANTHER" id="PTHR33238:SF7">
    <property type="entry name" value="IRON-DEPENDENT TRANSCRIPTIONAL REGULATOR"/>
    <property type="match status" value="1"/>
</dbReference>
<evidence type="ECO:0000313" key="9">
    <source>
        <dbReference type="Proteomes" id="UP000196368"/>
    </source>
</evidence>
<sequence length="145" mass="16200">MKYGKIYTHKLPRGAEEHEMKLSPNMEDYLEAVSLCANSEGVARVSDIRDMLGVKTPSVTGAMKALAQGGYVRHQPYSGIELTVKGRRAAEDVKKRHAILSRFLTQVIGVSPKIADMDACKMEHAVSRETLEKLHDYLRKQTGEK</sequence>
<dbReference type="InterPro" id="IPR036388">
    <property type="entry name" value="WH-like_DNA-bd_sf"/>
</dbReference>
<dbReference type="InterPro" id="IPR022689">
    <property type="entry name" value="Iron_dep_repressor"/>
</dbReference>
<comment type="caution">
    <text evidence="8">The sequence shown here is derived from an EMBL/GenBank/DDBJ whole genome shotgun (WGS) entry which is preliminary data.</text>
</comment>
<evidence type="ECO:0000256" key="5">
    <source>
        <dbReference type="ARBA" id="ARBA00023163"/>
    </source>
</evidence>
<feature type="domain" description="HTH dtxR-type" evidence="7">
    <location>
        <begin position="22"/>
        <end position="83"/>
    </location>
</feature>
<evidence type="ECO:0000256" key="2">
    <source>
        <dbReference type="ARBA" id="ARBA00022386"/>
    </source>
</evidence>
<protein>
    <recommendedName>
        <fullName evidence="2">Transcriptional regulator MntR</fullName>
    </recommendedName>
</protein>
<evidence type="ECO:0000313" key="8">
    <source>
        <dbReference type="EMBL" id="OUO57308.1"/>
    </source>
</evidence>
<dbReference type="GO" id="GO:0046983">
    <property type="term" value="F:protein dimerization activity"/>
    <property type="evidence" value="ECO:0007669"/>
    <property type="project" value="InterPro"/>
</dbReference>
<dbReference type="InterPro" id="IPR036421">
    <property type="entry name" value="Fe_dep_repressor_sf"/>
</dbReference>
<dbReference type="InterPro" id="IPR001367">
    <property type="entry name" value="Fe_dep_repressor"/>
</dbReference>
<dbReference type="Pfam" id="PF01325">
    <property type="entry name" value="Fe_dep_repress"/>
    <property type="match status" value="1"/>
</dbReference>
<dbReference type="OrthoDB" id="9794394at2"/>
<reference evidence="9" key="1">
    <citation type="submission" date="2017-04" db="EMBL/GenBank/DDBJ databases">
        <title>Function of individual gut microbiota members based on whole genome sequencing of pure cultures obtained from chicken caecum.</title>
        <authorList>
            <person name="Medvecky M."/>
            <person name="Cejkova D."/>
            <person name="Polansky O."/>
            <person name="Karasova D."/>
            <person name="Kubasova T."/>
            <person name="Cizek A."/>
            <person name="Rychlik I."/>
        </authorList>
    </citation>
    <scope>NUCLEOTIDE SEQUENCE [LARGE SCALE GENOMIC DNA]</scope>
    <source>
        <strain evidence="9">An273</strain>
    </source>
</reference>
<comment type="function">
    <text evidence="6">In the presence of manganese, represses expression of mntH and mntS. Up-regulates expression of mntP.</text>
</comment>
<evidence type="ECO:0000256" key="1">
    <source>
        <dbReference type="ARBA" id="ARBA00007871"/>
    </source>
</evidence>
<evidence type="ECO:0000256" key="3">
    <source>
        <dbReference type="ARBA" id="ARBA00023015"/>
    </source>
</evidence>
<dbReference type="AlphaFoldDB" id="A0A1Y4DK48"/>
<accession>A0A1Y4DK48</accession>
<dbReference type="SUPFAM" id="SSF46785">
    <property type="entry name" value="Winged helix' DNA-binding domain"/>
    <property type="match status" value="1"/>
</dbReference>
<dbReference type="Gene3D" id="1.10.10.10">
    <property type="entry name" value="Winged helix-like DNA-binding domain superfamily/Winged helix DNA-binding domain"/>
    <property type="match status" value="1"/>
</dbReference>
<keyword evidence="4" id="KW-0238">DNA-binding</keyword>
<name>A0A1Y4DK48_9BACT</name>
<dbReference type="RefSeq" id="WP_087286373.1">
    <property type="nucleotide sequence ID" value="NZ_NFJD01000001.1"/>
</dbReference>
<gene>
    <name evidence="8" type="ORF">B5F75_00585</name>
</gene>
<dbReference type="PANTHER" id="PTHR33238">
    <property type="entry name" value="IRON (METAL) DEPENDENT REPRESSOR, DTXR FAMILY"/>
    <property type="match status" value="1"/>
</dbReference>
<dbReference type="PROSITE" id="PS50944">
    <property type="entry name" value="HTH_DTXR"/>
    <property type="match status" value="1"/>
</dbReference>
<dbReference type="SUPFAM" id="SSF47979">
    <property type="entry name" value="Iron-dependent repressor protein, dimerization domain"/>
    <property type="match status" value="1"/>
</dbReference>
<keyword evidence="3" id="KW-0805">Transcription regulation</keyword>
<dbReference type="InterPro" id="IPR036390">
    <property type="entry name" value="WH_DNA-bd_sf"/>
</dbReference>
<dbReference type="GO" id="GO:0003677">
    <property type="term" value="F:DNA binding"/>
    <property type="evidence" value="ECO:0007669"/>
    <property type="project" value="UniProtKB-KW"/>
</dbReference>
<keyword evidence="9" id="KW-1185">Reference proteome</keyword>
<dbReference type="InterPro" id="IPR050536">
    <property type="entry name" value="DtxR_MntR_Metal-Reg"/>
</dbReference>
<comment type="similarity">
    <text evidence="1">Belongs to the DtxR/MntR family.</text>
</comment>
<dbReference type="InterPro" id="IPR022687">
    <property type="entry name" value="HTH_DTXR"/>
</dbReference>
<dbReference type="SMART" id="SM00529">
    <property type="entry name" value="HTH_DTXR"/>
    <property type="match status" value="1"/>
</dbReference>
<keyword evidence="5" id="KW-0804">Transcription</keyword>
<evidence type="ECO:0000256" key="6">
    <source>
        <dbReference type="ARBA" id="ARBA00025185"/>
    </source>
</evidence>
<proteinExistence type="inferred from homology"/>